<feature type="compositionally biased region" description="Polar residues" evidence="2">
    <location>
        <begin position="153"/>
        <end position="172"/>
    </location>
</feature>
<name>A0AAV6HVK7_9ERIC</name>
<dbReference type="PANTHER" id="PTHR47820">
    <property type="entry name" value="BNAC05G24000D PROTEIN"/>
    <property type="match status" value="1"/>
</dbReference>
<dbReference type="PROSITE" id="PS50089">
    <property type="entry name" value="ZF_RING_2"/>
    <property type="match status" value="1"/>
</dbReference>
<evidence type="ECO:0000256" key="1">
    <source>
        <dbReference type="PROSITE-ProRule" id="PRU00175"/>
    </source>
</evidence>
<comment type="caution">
    <text evidence="4">The sequence shown here is derived from an EMBL/GenBank/DDBJ whole genome shotgun (WGS) entry which is preliminary data.</text>
</comment>
<feature type="compositionally biased region" description="Polar residues" evidence="2">
    <location>
        <begin position="840"/>
        <end position="850"/>
    </location>
</feature>
<feature type="region of interest" description="Disordered" evidence="2">
    <location>
        <begin position="276"/>
        <end position="298"/>
    </location>
</feature>
<feature type="compositionally biased region" description="Low complexity" evidence="2">
    <location>
        <begin position="948"/>
        <end position="963"/>
    </location>
</feature>
<feature type="region of interest" description="Disordered" evidence="2">
    <location>
        <begin position="840"/>
        <end position="968"/>
    </location>
</feature>
<protein>
    <recommendedName>
        <fullName evidence="3">RING-type domain-containing protein</fullName>
    </recommendedName>
</protein>
<dbReference type="Pfam" id="PF13920">
    <property type="entry name" value="zf-C3HC4_3"/>
    <property type="match status" value="1"/>
</dbReference>
<feature type="domain" description="RING-type" evidence="3">
    <location>
        <begin position="1066"/>
        <end position="1105"/>
    </location>
</feature>
<feature type="compositionally biased region" description="Polar residues" evidence="2">
    <location>
        <begin position="533"/>
        <end position="542"/>
    </location>
</feature>
<keyword evidence="1" id="KW-0863">Zinc-finger</keyword>
<organism evidence="4 5">
    <name type="scientific">Rhododendron griersonianum</name>
    <dbReference type="NCBI Taxonomy" id="479676"/>
    <lineage>
        <taxon>Eukaryota</taxon>
        <taxon>Viridiplantae</taxon>
        <taxon>Streptophyta</taxon>
        <taxon>Embryophyta</taxon>
        <taxon>Tracheophyta</taxon>
        <taxon>Spermatophyta</taxon>
        <taxon>Magnoliopsida</taxon>
        <taxon>eudicotyledons</taxon>
        <taxon>Gunneridae</taxon>
        <taxon>Pentapetalae</taxon>
        <taxon>asterids</taxon>
        <taxon>Ericales</taxon>
        <taxon>Ericaceae</taxon>
        <taxon>Ericoideae</taxon>
        <taxon>Rhodoreae</taxon>
        <taxon>Rhododendron</taxon>
    </lineage>
</organism>
<feature type="compositionally biased region" description="Basic and acidic residues" evidence="2">
    <location>
        <begin position="934"/>
        <end position="946"/>
    </location>
</feature>
<dbReference type="Gene3D" id="3.30.40.10">
    <property type="entry name" value="Zinc/RING finger domain, C3HC4 (zinc finger)"/>
    <property type="match status" value="1"/>
</dbReference>
<keyword evidence="1" id="KW-0479">Metal-binding</keyword>
<dbReference type="EMBL" id="JACTNZ010000013">
    <property type="protein sequence ID" value="KAG5516146.1"/>
    <property type="molecule type" value="Genomic_DNA"/>
</dbReference>
<dbReference type="Proteomes" id="UP000823749">
    <property type="component" value="Chromosome 13"/>
</dbReference>
<dbReference type="SUPFAM" id="SSF57850">
    <property type="entry name" value="RING/U-box"/>
    <property type="match status" value="1"/>
</dbReference>
<sequence>MLEIGLTCIVCLISLVSIGFSVPFQYLHPFQSYGFLDLFIPFLEKPLNSIFPIRFSLSKMASSQVEIASSAPFCILRDHNRRDQFTNTFQKSLKDYLLQTCISNSSPDENSLNSGSWVRNPDNNNEVLSPNSKKHARVLERWAKARDMVASIDSPNSEQRENSPTQSDTSVEIPNLGGVSSLVQRWRGFTETSLNQNRKSNNSHNAAALSPVFTSKSNSENVPPPNDTNQEGNTNLLGVLVQSNRSEAFDELVDERFDTPSMMTEDSFMDWESDRTVLSGSPSVQGGRDSTDGGESERVRVADVIRKLTSENQMQGCLVSWKNEQGSSVSSSFASPHPCEPSLPRLRTVVSDQIGEQRGCFSSPVVSSPRLRGRQAFNDLLMQLERDRHRELDRLVERRAVSKFSHRGRIQSLLRLRFLRREAEVRYDHHRQNLRREAPIGAQQQLSHSGVVEESQQRSHCEVAVEAPRHSHATEFRPQQISCHGGDTNDETNLCHEGVGAQQRFGGCEEATVGPRQHLTSVATRFQKHSHSEATVGNQQHSFSKEVRDLETAQGEAAVADKQQLHSTSSEASQTRQPSAVVLLREKFDIRVENDASNPKMPREIVVNNTEEMKNSSSSNQVMEEPQPHDENLESCSMEDIHKEASPSSDTLWQGIRDEVCNLDSKDYAAVPLTASNGWEEDVSAEEQETSNPEQTTNEDMINCDWQEQESDDQQLVGTDQDWISVVSRPWSEWDEQEANSQQIIETNNDWITDISRPRSDWEGLREARYQEMLDPYLDNGDIRQLLERRSVSTFLSSNLRDTMDQLMISRAERLPQSIGNEQGEEDGFRNRLEQLMLSQMQRQAHTVSSHQEDEEQDMEENQEDEEQDVEEDQEDEEEQDGDNDDEEDDKEQEDDDDDQEEEEDEEEEERPITRQHSEVGDYVDQVADGVRTWNHDGDHEVRDDSDQVASQSSGQSQSSQASYPGTRLCSSFTNHSSIEMELIYDLRGHMVQLQHEIGTQLCWSYLQAMYEKSGAHEYKNLLSQEKVAFLLTLHALSKLFLTLVLMDAARRVMKESLNGGPRKRCCVCYEMQVDSLLYRCGHMCTCFKCAHELQWSSGKCPICRAPIVDVVRAYANDS</sequence>
<feature type="compositionally biased region" description="Basic and acidic residues" evidence="2">
    <location>
        <begin position="911"/>
        <end position="920"/>
    </location>
</feature>
<feature type="region of interest" description="Disordered" evidence="2">
    <location>
        <begin position="527"/>
        <end position="547"/>
    </location>
</feature>
<accession>A0AAV6HVK7</accession>
<proteinExistence type="predicted"/>
<feature type="region of interest" description="Disordered" evidence="2">
    <location>
        <begin position="612"/>
        <end position="632"/>
    </location>
</feature>
<evidence type="ECO:0000256" key="2">
    <source>
        <dbReference type="SAM" id="MobiDB-lite"/>
    </source>
</evidence>
<feature type="compositionally biased region" description="Polar residues" evidence="2">
    <location>
        <begin position="612"/>
        <end position="622"/>
    </location>
</feature>
<feature type="region of interest" description="Disordered" evidence="2">
    <location>
        <begin position="106"/>
        <end position="133"/>
    </location>
</feature>
<dbReference type="PANTHER" id="PTHR47820:SF3">
    <property type="entry name" value="OS07G0499800 PROTEIN"/>
    <property type="match status" value="1"/>
</dbReference>
<dbReference type="InterPro" id="IPR013083">
    <property type="entry name" value="Znf_RING/FYVE/PHD"/>
</dbReference>
<dbReference type="CDD" id="cd16647">
    <property type="entry name" value="mRING-HC-C3HC5_NEU1"/>
    <property type="match status" value="1"/>
</dbReference>
<keyword evidence="5" id="KW-1185">Reference proteome</keyword>
<dbReference type="AlphaFoldDB" id="A0AAV6HVK7"/>
<feature type="region of interest" description="Disordered" evidence="2">
    <location>
        <begin position="677"/>
        <end position="698"/>
    </location>
</feature>
<feature type="compositionally biased region" description="Acidic residues" evidence="2">
    <location>
        <begin position="853"/>
        <end position="910"/>
    </location>
</feature>
<feature type="compositionally biased region" description="Acidic residues" evidence="2">
    <location>
        <begin position="679"/>
        <end position="689"/>
    </location>
</feature>
<dbReference type="InterPro" id="IPR001841">
    <property type="entry name" value="Znf_RING"/>
</dbReference>
<gene>
    <name evidence="4" type="ORF">RHGRI_037005</name>
</gene>
<evidence type="ECO:0000313" key="5">
    <source>
        <dbReference type="Proteomes" id="UP000823749"/>
    </source>
</evidence>
<keyword evidence="1" id="KW-0862">Zinc</keyword>
<evidence type="ECO:0000313" key="4">
    <source>
        <dbReference type="EMBL" id="KAG5516146.1"/>
    </source>
</evidence>
<reference evidence="4 5" key="1">
    <citation type="submission" date="2020-08" db="EMBL/GenBank/DDBJ databases">
        <title>Plant Genome Project.</title>
        <authorList>
            <person name="Zhang R.-G."/>
        </authorList>
    </citation>
    <scope>NUCLEOTIDE SEQUENCE [LARGE SCALE GENOMIC DNA]</scope>
    <source>
        <strain evidence="4">WSP0</strain>
        <tissue evidence="4">Leaf</tissue>
    </source>
</reference>
<feature type="compositionally biased region" description="Polar residues" evidence="2">
    <location>
        <begin position="106"/>
        <end position="131"/>
    </location>
</feature>
<feature type="compositionally biased region" description="Basic and acidic residues" evidence="2">
    <location>
        <begin position="289"/>
        <end position="298"/>
    </location>
</feature>
<evidence type="ECO:0000259" key="3">
    <source>
        <dbReference type="PROSITE" id="PS50089"/>
    </source>
</evidence>
<feature type="region of interest" description="Disordered" evidence="2">
    <location>
        <begin position="151"/>
        <end position="176"/>
    </location>
</feature>
<dbReference type="GO" id="GO:0008270">
    <property type="term" value="F:zinc ion binding"/>
    <property type="evidence" value="ECO:0007669"/>
    <property type="project" value="UniProtKB-KW"/>
</dbReference>